<evidence type="ECO:0000313" key="2">
    <source>
        <dbReference type="EMBL" id="SEW13998.1"/>
    </source>
</evidence>
<dbReference type="RefSeq" id="WP_092452506.1">
    <property type="nucleotide sequence ID" value="NZ_FOJI01000005.1"/>
</dbReference>
<dbReference type="EMBL" id="FOJI01000005">
    <property type="protein sequence ID" value="SEW13998.1"/>
    <property type="molecule type" value="Genomic_DNA"/>
</dbReference>
<organism evidence="2 3">
    <name type="scientific">[Clostridium] fimetarium</name>
    <dbReference type="NCBI Taxonomy" id="99656"/>
    <lineage>
        <taxon>Bacteria</taxon>
        <taxon>Bacillati</taxon>
        <taxon>Bacillota</taxon>
        <taxon>Clostridia</taxon>
        <taxon>Lachnospirales</taxon>
        <taxon>Lachnospiraceae</taxon>
    </lineage>
</organism>
<dbReference type="AlphaFoldDB" id="A0A1I0PHR4"/>
<proteinExistence type="predicted"/>
<keyword evidence="1" id="KW-0812">Transmembrane</keyword>
<keyword evidence="1" id="KW-0472">Membrane</keyword>
<feature type="transmembrane region" description="Helical" evidence="1">
    <location>
        <begin position="6"/>
        <end position="31"/>
    </location>
</feature>
<gene>
    <name evidence="2" type="ORF">SAMN05421659_105102</name>
</gene>
<sequence length="232" mass="26706">MQLNINYILQISIGIIFLIMIILVACLIVSINKLSHFKKKNCELLEGIDCKDGVINEFTKIRHEYNNMLQTITCLIEEEDLDGLKECKSEFLNKARLLNSNSITQMVKIKDINILRLIYKLILNAKEEGVVLIITIFNDIANQNLNADEIYYALKDCLINVYQSGAKQAMLINLKISSSDSGLCFKLENESNIESRELFSQTMKARKNYTKNNIIFNTFYENTLFIQEIIIS</sequence>
<protein>
    <recommendedName>
        <fullName evidence="4">Sensor_kinase_SpoOB-type, alpha-helical domain</fullName>
    </recommendedName>
</protein>
<accession>A0A1I0PHR4</accession>
<evidence type="ECO:0000313" key="3">
    <source>
        <dbReference type="Proteomes" id="UP000199701"/>
    </source>
</evidence>
<dbReference type="OrthoDB" id="1656061at2"/>
<dbReference type="Proteomes" id="UP000199701">
    <property type="component" value="Unassembled WGS sequence"/>
</dbReference>
<keyword evidence="3" id="KW-1185">Reference proteome</keyword>
<name>A0A1I0PHR4_9FIRM</name>
<keyword evidence="1" id="KW-1133">Transmembrane helix</keyword>
<reference evidence="2 3" key="1">
    <citation type="submission" date="2016-10" db="EMBL/GenBank/DDBJ databases">
        <authorList>
            <person name="de Groot N.N."/>
        </authorList>
    </citation>
    <scope>NUCLEOTIDE SEQUENCE [LARGE SCALE GENOMIC DNA]</scope>
    <source>
        <strain evidence="2 3">DSM 9179</strain>
    </source>
</reference>
<dbReference type="STRING" id="99656.SAMN05421659_105102"/>
<evidence type="ECO:0008006" key="4">
    <source>
        <dbReference type="Google" id="ProtNLM"/>
    </source>
</evidence>
<evidence type="ECO:0000256" key="1">
    <source>
        <dbReference type="SAM" id="Phobius"/>
    </source>
</evidence>